<dbReference type="InterPro" id="IPR050453">
    <property type="entry name" value="LIM_Homeobox_TF"/>
</dbReference>
<dbReference type="SMART" id="SM00389">
    <property type="entry name" value="HOX"/>
    <property type="match status" value="1"/>
</dbReference>
<proteinExistence type="predicted"/>
<evidence type="ECO:0000256" key="8">
    <source>
        <dbReference type="SAM" id="Phobius"/>
    </source>
</evidence>
<evidence type="ECO:0000256" key="4">
    <source>
        <dbReference type="ARBA" id="ARBA00023242"/>
    </source>
</evidence>
<dbReference type="CDD" id="cd00086">
    <property type="entry name" value="homeodomain"/>
    <property type="match status" value="1"/>
</dbReference>
<keyword evidence="3 5" id="KW-0371">Homeobox</keyword>
<evidence type="ECO:0000259" key="9">
    <source>
        <dbReference type="PROSITE" id="PS50071"/>
    </source>
</evidence>
<name>A0ABR3A5S9_9AGAR</name>
<dbReference type="PROSITE" id="PS50071">
    <property type="entry name" value="HOMEOBOX_2"/>
    <property type="match status" value="1"/>
</dbReference>
<evidence type="ECO:0000313" key="11">
    <source>
        <dbReference type="Proteomes" id="UP001437256"/>
    </source>
</evidence>
<dbReference type="SUPFAM" id="SSF46689">
    <property type="entry name" value="Homeodomain-like"/>
    <property type="match status" value="1"/>
</dbReference>
<evidence type="ECO:0000256" key="7">
    <source>
        <dbReference type="SAM" id="MobiDB-lite"/>
    </source>
</evidence>
<evidence type="ECO:0000313" key="10">
    <source>
        <dbReference type="EMBL" id="KAL0068701.1"/>
    </source>
</evidence>
<dbReference type="InterPro" id="IPR017970">
    <property type="entry name" value="Homeobox_CS"/>
</dbReference>
<keyword evidence="2 5" id="KW-0238">DNA-binding</keyword>
<feature type="compositionally biased region" description="Pro residues" evidence="7">
    <location>
        <begin position="286"/>
        <end position="296"/>
    </location>
</feature>
<keyword evidence="8" id="KW-1133">Transmembrane helix</keyword>
<dbReference type="InterPro" id="IPR001356">
    <property type="entry name" value="HD"/>
</dbReference>
<organism evidence="10 11">
    <name type="scientific">Marasmius tenuissimus</name>
    <dbReference type="NCBI Taxonomy" id="585030"/>
    <lineage>
        <taxon>Eukaryota</taxon>
        <taxon>Fungi</taxon>
        <taxon>Dikarya</taxon>
        <taxon>Basidiomycota</taxon>
        <taxon>Agaricomycotina</taxon>
        <taxon>Agaricomycetes</taxon>
        <taxon>Agaricomycetidae</taxon>
        <taxon>Agaricales</taxon>
        <taxon>Marasmiineae</taxon>
        <taxon>Marasmiaceae</taxon>
        <taxon>Marasmius</taxon>
    </lineage>
</organism>
<keyword evidence="8" id="KW-0472">Membrane</keyword>
<gene>
    <name evidence="10" type="ORF">AAF712_004418</name>
</gene>
<feature type="region of interest" description="Disordered" evidence="7">
    <location>
        <begin position="440"/>
        <end position="459"/>
    </location>
</feature>
<comment type="subcellular location">
    <subcellularLocation>
        <location evidence="1 5 6">Nucleus</location>
    </subcellularLocation>
</comment>
<accession>A0ABR3A5S9</accession>
<dbReference type="PANTHER" id="PTHR24208">
    <property type="entry name" value="LIM/HOMEOBOX PROTEIN LHX"/>
    <property type="match status" value="1"/>
</dbReference>
<dbReference type="InterPro" id="IPR009057">
    <property type="entry name" value="Homeodomain-like_sf"/>
</dbReference>
<dbReference type="Gene3D" id="1.10.10.60">
    <property type="entry name" value="Homeodomain-like"/>
    <property type="match status" value="1"/>
</dbReference>
<dbReference type="PROSITE" id="PS00027">
    <property type="entry name" value="HOMEOBOX_1"/>
    <property type="match status" value="1"/>
</dbReference>
<feature type="region of interest" description="Disordered" evidence="7">
    <location>
        <begin position="260"/>
        <end position="326"/>
    </location>
</feature>
<keyword evidence="11" id="KW-1185">Reference proteome</keyword>
<sequence>MDQKLLSVRSQIRQSTATFKAIYESRWPDLPLKEFPTAPLHISPLQIIVPQTFYDQLNQLQVPATLREKLLRHVDELISSDSETFDNTCSRLASVSSSSLRSTIPSVVKQLRQLFQTRFEQEALPEILRELESFLQRRSGFDGDEKRPFNHAYTPVLERYFDMNPKPSAADQEHLAAKSGMSKRQIEVWFQNRRRRTKAQHAEKGEKYHPQRSSGFADENIEKLRTGLPSYLLQAEGASTVELAEKVASADLEREERDFRRENNFRSPSTHRDIHRTTDFTENPLNPSPAPLPAPFKPKDELPTSEQFPHRTTRPHFPTPVWDRRPYILTPTIPPEKPKKPRGRAAQLAKANPRLTQAQQQASLDPVEELIKQFGTRFHIDLRDVPEQYLCYWRGAGPKLPDAATYAKTVRPPVGRHPALVVPGSRPIPSGAVTGVVMTPTRKPRKQAGSAEENAEESAETGVEVADTAFGFEGYVVCVDYLIYIVVVVESQTTVFCVELFVIGFVVFGYGVAVVLAC</sequence>
<evidence type="ECO:0000256" key="2">
    <source>
        <dbReference type="ARBA" id="ARBA00023125"/>
    </source>
</evidence>
<dbReference type="EMBL" id="JBBXMP010000017">
    <property type="protein sequence ID" value="KAL0068701.1"/>
    <property type="molecule type" value="Genomic_DNA"/>
</dbReference>
<feature type="transmembrane region" description="Helical" evidence="8">
    <location>
        <begin position="500"/>
        <end position="517"/>
    </location>
</feature>
<keyword evidence="8" id="KW-0812">Transmembrane</keyword>
<protein>
    <recommendedName>
        <fullName evidence="9">Homeobox domain-containing protein</fullName>
    </recommendedName>
</protein>
<feature type="compositionally biased region" description="Basic and acidic residues" evidence="7">
    <location>
        <begin position="260"/>
        <end position="279"/>
    </location>
</feature>
<evidence type="ECO:0000256" key="3">
    <source>
        <dbReference type="ARBA" id="ARBA00023155"/>
    </source>
</evidence>
<evidence type="ECO:0000256" key="1">
    <source>
        <dbReference type="ARBA" id="ARBA00004123"/>
    </source>
</evidence>
<dbReference type="Pfam" id="PF00046">
    <property type="entry name" value="Homeodomain"/>
    <property type="match status" value="1"/>
</dbReference>
<keyword evidence="4 5" id="KW-0539">Nucleus</keyword>
<reference evidence="10 11" key="1">
    <citation type="submission" date="2024-05" db="EMBL/GenBank/DDBJ databases">
        <title>A draft genome resource for the thread blight pathogen Marasmius tenuissimus strain MS-2.</title>
        <authorList>
            <person name="Yulfo-Soto G.E."/>
            <person name="Baruah I.K."/>
            <person name="Amoako-Attah I."/>
            <person name="Bukari Y."/>
            <person name="Meinhardt L.W."/>
            <person name="Bailey B.A."/>
            <person name="Cohen S.P."/>
        </authorList>
    </citation>
    <scope>NUCLEOTIDE SEQUENCE [LARGE SCALE GENOMIC DNA]</scope>
    <source>
        <strain evidence="10 11">MS-2</strain>
    </source>
</reference>
<evidence type="ECO:0000256" key="6">
    <source>
        <dbReference type="RuleBase" id="RU000682"/>
    </source>
</evidence>
<dbReference type="Proteomes" id="UP001437256">
    <property type="component" value="Unassembled WGS sequence"/>
</dbReference>
<feature type="DNA-binding region" description="Homeobox" evidence="5">
    <location>
        <begin position="142"/>
        <end position="201"/>
    </location>
</feature>
<feature type="domain" description="Homeobox" evidence="9">
    <location>
        <begin position="140"/>
        <end position="200"/>
    </location>
</feature>
<evidence type="ECO:0000256" key="5">
    <source>
        <dbReference type="PROSITE-ProRule" id="PRU00108"/>
    </source>
</evidence>
<comment type="caution">
    <text evidence="10">The sequence shown here is derived from an EMBL/GenBank/DDBJ whole genome shotgun (WGS) entry which is preliminary data.</text>
</comment>
<dbReference type="PANTHER" id="PTHR24208:SF166">
    <property type="entry name" value="LIM HOMEOBOX TRANSCRIPTION FACTOR 1 ALPHA, ISOFORM B"/>
    <property type="match status" value="1"/>
</dbReference>